<feature type="region of interest" description="Disordered" evidence="14">
    <location>
        <begin position="1568"/>
        <end position="1631"/>
    </location>
</feature>
<dbReference type="Gene3D" id="3.10.20.90">
    <property type="entry name" value="Phosphatidylinositol 3-kinase Catalytic Subunit, Chain A, domain 1"/>
    <property type="match status" value="2"/>
</dbReference>
<dbReference type="Pfam" id="PF24889">
    <property type="entry name" value="CCTL2_WNK"/>
    <property type="match status" value="1"/>
</dbReference>
<feature type="non-terminal residue" evidence="16">
    <location>
        <position position="1"/>
    </location>
</feature>
<feature type="region of interest" description="Disordered" evidence="14">
    <location>
        <begin position="1817"/>
        <end position="1895"/>
    </location>
</feature>
<evidence type="ECO:0000256" key="12">
    <source>
        <dbReference type="ARBA" id="ARBA00048679"/>
    </source>
</evidence>
<evidence type="ECO:0000256" key="3">
    <source>
        <dbReference type="ARBA" id="ARBA00012513"/>
    </source>
</evidence>
<accession>A0A7L1KJ21</accession>
<feature type="region of interest" description="Disordered" evidence="14">
    <location>
        <begin position="1399"/>
        <end position="1425"/>
    </location>
</feature>
<evidence type="ECO:0000256" key="2">
    <source>
        <dbReference type="ARBA" id="ARBA00004496"/>
    </source>
</evidence>
<feature type="region of interest" description="Disordered" evidence="14">
    <location>
        <begin position="787"/>
        <end position="815"/>
    </location>
</feature>
<feature type="compositionally biased region" description="Polar residues" evidence="14">
    <location>
        <begin position="2034"/>
        <end position="2043"/>
    </location>
</feature>
<dbReference type="InterPro" id="IPR050588">
    <property type="entry name" value="WNK_Ser-Thr_kinase"/>
</dbReference>
<feature type="non-terminal residue" evidence="16">
    <location>
        <position position="2100"/>
    </location>
</feature>
<comment type="cofactor">
    <cofactor evidence="1">
        <name>Mg(2+)</name>
        <dbReference type="ChEBI" id="CHEBI:18420"/>
    </cofactor>
</comment>
<dbReference type="CDD" id="cd14032">
    <property type="entry name" value="STKc_WNK2_like"/>
    <property type="match status" value="1"/>
</dbReference>
<feature type="region of interest" description="Disordered" evidence="14">
    <location>
        <begin position="2028"/>
        <end position="2100"/>
    </location>
</feature>
<feature type="compositionally biased region" description="Polar residues" evidence="14">
    <location>
        <begin position="2071"/>
        <end position="2083"/>
    </location>
</feature>
<dbReference type="PROSITE" id="PS00108">
    <property type="entry name" value="PROTEIN_KINASE_ST"/>
    <property type="match status" value="1"/>
</dbReference>
<dbReference type="FunFam" id="3.10.20.90:FF:000007">
    <property type="entry name" value="Serine/threonine-protein kinase WNK1 isoform 1"/>
    <property type="match status" value="1"/>
</dbReference>
<evidence type="ECO:0000256" key="1">
    <source>
        <dbReference type="ARBA" id="ARBA00001946"/>
    </source>
</evidence>
<evidence type="ECO:0000256" key="11">
    <source>
        <dbReference type="ARBA" id="ARBA00047899"/>
    </source>
</evidence>
<evidence type="ECO:0000313" key="17">
    <source>
        <dbReference type="Proteomes" id="UP000571567"/>
    </source>
</evidence>
<feature type="compositionally biased region" description="Low complexity" evidence="14">
    <location>
        <begin position="1704"/>
        <end position="1717"/>
    </location>
</feature>
<feature type="compositionally biased region" description="Basic and acidic residues" evidence="14">
    <location>
        <begin position="1573"/>
        <end position="1582"/>
    </location>
</feature>
<dbReference type="FunFam" id="3.30.200.20:FF:000494">
    <property type="entry name" value="serine/threonine-protein kinase WNK2 isoform X2"/>
    <property type="match status" value="1"/>
</dbReference>
<evidence type="ECO:0000313" key="16">
    <source>
        <dbReference type="EMBL" id="NXN62927.1"/>
    </source>
</evidence>
<evidence type="ECO:0000256" key="9">
    <source>
        <dbReference type="ARBA" id="ARBA00022777"/>
    </source>
</evidence>
<dbReference type="PROSITE" id="PS50011">
    <property type="entry name" value="PROTEIN_KINASE_DOM"/>
    <property type="match status" value="1"/>
</dbReference>
<keyword evidence="10" id="KW-0067">ATP-binding</keyword>
<keyword evidence="13" id="KW-0175">Coiled coil</keyword>
<comment type="caution">
    <text evidence="16">The sequence shown here is derived from an EMBL/GenBank/DDBJ whole genome shotgun (WGS) entry which is preliminary data.</text>
</comment>
<comment type="catalytic activity">
    <reaction evidence="11">
        <text>L-threonyl-[protein] + ATP = O-phospho-L-threonyl-[protein] + ADP + H(+)</text>
        <dbReference type="Rhea" id="RHEA:46608"/>
        <dbReference type="Rhea" id="RHEA-COMP:11060"/>
        <dbReference type="Rhea" id="RHEA-COMP:11605"/>
        <dbReference type="ChEBI" id="CHEBI:15378"/>
        <dbReference type="ChEBI" id="CHEBI:30013"/>
        <dbReference type="ChEBI" id="CHEBI:30616"/>
        <dbReference type="ChEBI" id="CHEBI:61977"/>
        <dbReference type="ChEBI" id="CHEBI:456216"/>
        <dbReference type="EC" id="2.7.11.1"/>
    </reaction>
</comment>
<dbReference type="InterPro" id="IPR056865">
    <property type="entry name" value="CCTL2_WNK"/>
</dbReference>
<keyword evidence="9 16" id="KW-0418">Kinase</keyword>
<feature type="compositionally biased region" description="Basic and acidic residues" evidence="14">
    <location>
        <begin position="1865"/>
        <end position="1875"/>
    </location>
</feature>
<dbReference type="Gene3D" id="1.10.510.10">
    <property type="entry name" value="Transferase(Phosphotransferase) domain 1"/>
    <property type="match status" value="1"/>
</dbReference>
<dbReference type="PANTHER" id="PTHR13902">
    <property type="entry name" value="SERINE/THREONINE-PROTEIN KINASE WNK WITH NO LYSINE -RELATED"/>
    <property type="match status" value="1"/>
</dbReference>
<protein>
    <recommendedName>
        <fullName evidence="3">non-specific serine/threonine protein kinase</fullName>
        <ecNumber evidence="3">2.7.11.1</ecNumber>
    </recommendedName>
</protein>
<feature type="compositionally biased region" description="Basic residues" evidence="14">
    <location>
        <begin position="1036"/>
        <end position="1046"/>
    </location>
</feature>
<dbReference type="GO" id="GO:0005524">
    <property type="term" value="F:ATP binding"/>
    <property type="evidence" value="ECO:0007669"/>
    <property type="project" value="UniProtKB-KW"/>
</dbReference>
<feature type="compositionally biased region" description="Basic residues" evidence="14">
    <location>
        <begin position="1830"/>
        <end position="1842"/>
    </location>
</feature>
<evidence type="ECO:0000256" key="7">
    <source>
        <dbReference type="ARBA" id="ARBA00022679"/>
    </source>
</evidence>
<feature type="compositionally biased region" description="Polar residues" evidence="14">
    <location>
        <begin position="469"/>
        <end position="479"/>
    </location>
</feature>
<feature type="region of interest" description="Disordered" evidence="14">
    <location>
        <begin position="1136"/>
        <end position="1173"/>
    </location>
</feature>
<keyword evidence="7" id="KW-0808">Transferase</keyword>
<dbReference type="InterPro" id="IPR011009">
    <property type="entry name" value="Kinase-like_dom_sf"/>
</dbReference>
<sequence length="2100" mass="227340">APGGAAGAEEQKEGGRDAERKEAAEASKDQSKAKKEEPEEEADMKAVATSLDGRFLKFDIELGRGSFKTVYKGLDTETWVEVAWCELQDRKLTKVERQRFKEEAEMLKGLQHPNIVRFYDFWESCVKGKRCIVLVTELMTSGTLKTYLKRFKVMKPKVLRSWCRQILKGLLFLHTRTPPIIHRDLKCDNIFITGPTGSVKIGDLGLATLKRASFAKSVIGTPEFMAPEMYEEHYDESVDVYAFGMCMLEMATSEYPYSECQNAAQIYRKVTCGIKPASFEKVTDPEIKEIIGECICKNKEERYEIKDLLSHAFFAEDTGVRVELAEEDHGRKSSIALRLWVEDPKKLKGKPKDNGAIEFTFDLEKETPDDVAQEMIDSGFFHENDLKIVAKSIRDRVALILWRRERIWPRMQSEERRDSECLEKLKTPHAQQVQVTYLSHTGHHVLSESEEPEADQHPFQQNLPTSVTSVASDSTFDSGQGSTVYSDSQSSQQSVIYSSLPDPVPPAIQRVYSPPLSESQAVPHGLQQLGHYQQPSGAGLPAVQAAPAVVAQRPQHYQEPAMPFPVVQPTTVASLQLGQPQPVLAGQQQQPISQQASLQQVLASQPVCPIQPAAHLLPQYQPQTSQVAASSTPLKPLQISTVPQLPPVAPSQIPQFPVIPAITPLAGLDSLPPNLSDIPAANVPPIPAPSQYFAPAVILPSLPMNPALPMAPNSPALPMQAVNLPHTTVASLVLPCQTIVPNMSAATIPLLAVAPPGVPALPPHPGVPPLPQQQMYQTTFQQLLQSEAPSPHHTQGTQAVSQPPQPPPPQSLQPSVIHPAEQALSAPGAGHQVILWAGGLVLPSTKKPFFFHIFLSFLFPLPTSSVPLEKYMMYLKGERSLSVVLQQMTGHAQYTLEAGAQVLPVQPSIVMSPPLQLQPELLPPRGAPEGVSQVHGSLATASPPVPIDHCLPLQPSALLQLQPDLSQPLGQQLPAPCSALQAGAETSQEEQAIQDKLQTLSQSCESYMSPDVASGKEMSDSFEGAIGSGKQEGKSAKKHKKSTRARSRQEKSSRPKLTILNASTISLRVCNTGDKMVECQLETHNHKMVTFKFDLDGDAPEEIATYMVENEFILQSEKETFIEQMKDIIDKAEDMLSEDTEGERSSDQGTSPQQDTDRLEMNEEKRQSQMKTPVYQQNVLHTGKRWFIICPVVENPTTDAPEFSPPVPQSTQQSEGPGIYKLYSKFNMMFVFFLDLEQSDDQQVGSAVTDPAGLLAGQQPPRQAGVCDSPIAASPSLAQVPAAASAAALPSQAEFPAPALPASAPNVLEPAAANGGPYSPRKAAMPSPAPRAALLEEPSDAAPAPPHLQPQAEEGTCVPDVEIACCSVGPHKSVPAELCSLPVLPDAVVLEQQPAAQVPHLPEAGHPGQQQPGTAESDGEGPPRVDFVDNTIKSLDEKLRNLLYQEYVPTSSASAGTPDTSVPLEQGDSEFNLPPFPEDQVPTLALDLREPGHNAADTGLEAKAAAEAPLLEKSEITGISAYSSEARGGSASGKGNQKLGAVLYLIVTVTFKINLRYFLQVAPTSSGITEQMETSKRSEKAKTMTSSAHTDNVTQISTADGVINNLQRDDSLDSGSYGKQAETHDSGTPAKTIGRFSVISTQDELTLTAPHCLRFSAPPDIYLDELPSSPDLKTAVRRVQTASSVDVLCDQGSSDSADEPFHRQPAAAAQLSPPSSSAATDLIKKAAAFLQRSGKASSPGLDSPNGQGTKIPTINITSFHSQSSYMSSDNDSEFEDADMKKELQNLREKHMKEIAELQTQQKNEIEALYIRLGKPLPPNLGFLHSAPPSGRRRRTSKNKLKGGKLLNPLVQQLRSGTSGTSNLSDSKDSPHKETTKPQPGSPEAAAATSPASATFGKAVQTQQPCSVKASLSSDICSGLGPEGGDANASSGQGWTVFHQTSERVTYKSSSKPRTRFLSGPVSLSIWSTLKRLCLGKDHSSRSSTNSLVTCPEPLPQSTLQVQANNSNNKKGTFTDDLHKLVDQWTSKTVGAAQTKPSLNQLKQNQKRQDMEPKANPMQTQNETCGILKMRSSATDTWPPQLQCQARGPAAAKEEEEEDGK</sequence>
<feature type="compositionally biased region" description="Polar residues" evidence="14">
    <location>
        <begin position="1583"/>
        <end position="1598"/>
    </location>
</feature>
<organism evidence="16 17">
    <name type="scientific">Himantopus himantopus</name>
    <name type="common">Black-winged stilt</name>
    <name type="synonym">Charadrius himantopus</name>
    <dbReference type="NCBI Taxonomy" id="225398"/>
    <lineage>
        <taxon>Eukaryota</taxon>
        <taxon>Metazoa</taxon>
        <taxon>Chordata</taxon>
        <taxon>Craniata</taxon>
        <taxon>Vertebrata</taxon>
        <taxon>Euteleostomi</taxon>
        <taxon>Archelosauria</taxon>
        <taxon>Archosauria</taxon>
        <taxon>Dinosauria</taxon>
        <taxon>Saurischia</taxon>
        <taxon>Theropoda</taxon>
        <taxon>Coelurosauria</taxon>
        <taxon>Aves</taxon>
        <taxon>Neognathae</taxon>
        <taxon>Neoaves</taxon>
        <taxon>Charadriiformes</taxon>
        <taxon>Recurvirostridae</taxon>
        <taxon>Himantopus</taxon>
    </lineage>
</organism>
<dbReference type="SMART" id="SM00220">
    <property type="entry name" value="S_TKc"/>
    <property type="match status" value="1"/>
</dbReference>
<evidence type="ECO:0000256" key="8">
    <source>
        <dbReference type="ARBA" id="ARBA00022741"/>
    </source>
</evidence>
<feature type="region of interest" description="Disordered" evidence="14">
    <location>
        <begin position="1689"/>
        <end position="1717"/>
    </location>
</feature>
<dbReference type="FunFam" id="1.10.510.10:FF:000006">
    <property type="entry name" value="Serine/threonine-protein kinase WNK1 isoform 2"/>
    <property type="match status" value="1"/>
</dbReference>
<keyword evidence="6" id="KW-0597">Phosphoprotein</keyword>
<reference evidence="16 17" key="1">
    <citation type="submission" date="2019-09" db="EMBL/GenBank/DDBJ databases">
        <title>Bird 10,000 Genomes (B10K) Project - Family phase.</title>
        <authorList>
            <person name="Zhang G."/>
        </authorList>
    </citation>
    <scope>NUCLEOTIDE SEQUENCE [LARGE SCALE GENOMIC DNA]</scope>
    <source>
        <strain evidence="16">B10K-DU-002-13</strain>
        <tissue evidence="16">Muscle</tissue>
    </source>
</reference>
<dbReference type="Pfam" id="PF00069">
    <property type="entry name" value="Pkinase"/>
    <property type="match status" value="1"/>
</dbReference>
<dbReference type="GO" id="GO:0005737">
    <property type="term" value="C:cytoplasm"/>
    <property type="evidence" value="ECO:0007669"/>
    <property type="project" value="UniProtKB-SubCell"/>
</dbReference>
<feature type="compositionally biased region" description="Polar residues" evidence="14">
    <location>
        <begin position="1850"/>
        <end position="1864"/>
    </location>
</feature>
<feature type="coiled-coil region" evidence="13">
    <location>
        <begin position="1780"/>
        <end position="1807"/>
    </location>
</feature>
<keyword evidence="4" id="KW-0963">Cytoplasm</keyword>
<evidence type="ECO:0000256" key="6">
    <source>
        <dbReference type="ARBA" id="ARBA00022553"/>
    </source>
</evidence>
<evidence type="ECO:0000256" key="13">
    <source>
        <dbReference type="SAM" id="Coils"/>
    </source>
</evidence>
<feature type="domain" description="Protein kinase" evidence="15">
    <location>
        <begin position="56"/>
        <end position="314"/>
    </location>
</feature>
<evidence type="ECO:0000256" key="4">
    <source>
        <dbReference type="ARBA" id="ARBA00022490"/>
    </source>
</evidence>
<evidence type="ECO:0000256" key="10">
    <source>
        <dbReference type="ARBA" id="ARBA00022840"/>
    </source>
</evidence>
<dbReference type="EC" id="2.7.11.1" evidence="3"/>
<name>A0A7L1KJ21_HIMHI</name>
<evidence type="ECO:0000259" key="15">
    <source>
        <dbReference type="PROSITE" id="PS50011"/>
    </source>
</evidence>
<keyword evidence="5" id="KW-0723">Serine/threonine-protein kinase</keyword>
<dbReference type="EMBL" id="VXBK01000178">
    <property type="protein sequence ID" value="NXN62927.1"/>
    <property type="molecule type" value="Genomic_DNA"/>
</dbReference>
<dbReference type="InterPro" id="IPR000719">
    <property type="entry name" value="Prot_kinase_dom"/>
</dbReference>
<dbReference type="OrthoDB" id="4062651at2759"/>
<dbReference type="Pfam" id="PF12202">
    <property type="entry name" value="OSR1_C"/>
    <property type="match status" value="1"/>
</dbReference>
<keyword evidence="17" id="KW-1185">Reference proteome</keyword>
<evidence type="ECO:0000256" key="5">
    <source>
        <dbReference type="ARBA" id="ARBA00022527"/>
    </source>
</evidence>
<gene>
    <name evidence="16" type="primary">Wnk2</name>
    <name evidence="16" type="ORF">HIMHIM_R14040</name>
</gene>
<dbReference type="FunFam" id="3.10.20.90:FF:000012">
    <property type="entry name" value="Serine/threonine-protein kinase WNK1 isoform 2"/>
    <property type="match status" value="1"/>
</dbReference>
<feature type="compositionally biased region" description="Low complexity" evidence="14">
    <location>
        <begin position="480"/>
        <end position="499"/>
    </location>
</feature>
<dbReference type="Proteomes" id="UP000571567">
    <property type="component" value="Unassembled WGS sequence"/>
</dbReference>
<dbReference type="SUPFAM" id="SSF56112">
    <property type="entry name" value="Protein kinase-like (PK-like)"/>
    <property type="match status" value="1"/>
</dbReference>
<keyword evidence="8" id="KW-0547">Nucleotide-binding</keyword>
<feature type="region of interest" description="Disordered" evidence="14">
    <location>
        <begin position="1"/>
        <end position="44"/>
    </location>
</feature>
<dbReference type="GO" id="GO:0004674">
    <property type="term" value="F:protein serine/threonine kinase activity"/>
    <property type="evidence" value="ECO:0007669"/>
    <property type="project" value="UniProtKB-KW"/>
</dbReference>
<feature type="compositionally biased region" description="Low complexity" evidence="14">
    <location>
        <begin position="1881"/>
        <end position="1894"/>
    </location>
</feature>
<comment type="catalytic activity">
    <reaction evidence="12">
        <text>L-seryl-[protein] + ATP = O-phospho-L-seryl-[protein] + ADP + H(+)</text>
        <dbReference type="Rhea" id="RHEA:17989"/>
        <dbReference type="Rhea" id="RHEA-COMP:9863"/>
        <dbReference type="Rhea" id="RHEA-COMP:11604"/>
        <dbReference type="ChEBI" id="CHEBI:15378"/>
        <dbReference type="ChEBI" id="CHEBI:29999"/>
        <dbReference type="ChEBI" id="CHEBI:30616"/>
        <dbReference type="ChEBI" id="CHEBI:83421"/>
        <dbReference type="ChEBI" id="CHEBI:456216"/>
        <dbReference type="EC" id="2.7.11.1"/>
    </reaction>
</comment>
<dbReference type="InterPro" id="IPR008271">
    <property type="entry name" value="Ser/Thr_kinase_AS"/>
</dbReference>
<feature type="region of interest" description="Disordered" evidence="14">
    <location>
        <begin position="1008"/>
        <end position="1056"/>
    </location>
</feature>
<proteinExistence type="predicted"/>
<comment type="subcellular location">
    <subcellularLocation>
        <location evidence="2">Cytoplasm</location>
    </subcellularLocation>
</comment>
<feature type="region of interest" description="Disordered" evidence="14">
    <location>
        <begin position="469"/>
        <end position="510"/>
    </location>
</feature>
<evidence type="ECO:0000256" key="14">
    <source>
        <dbReference type="SAM" id="MobiDB-lite"/>
    </source>
</evidence>
<feature type="compositionally biased region" description="Basic and acidic residues" evidence="14">
    <location>
        <begin position="1155"/>
        <end position="1167"/>
    </location>
</feature>
<dbReference type="InterPro" id="IPR024678">
    <property type="entry name" value="Kinase_OSR1/WNK_CCT"/>
</dbReference>
<feature type="compositionally biased region" description="Basic and acidic residues" evidence="14">
    <location>
        <begin position="9"/>
        <end position="37"/>
    </location>
</feature>
<dbReference type="Gene3D" id="3.30.200.20">
    <property type="entry name" value="Phosphorylase Kinase, domain 1"/>
    <property type="match status" value="1"/>
</dbReference>